<feature type="chain" id="PRO_5043596767" evidence="1">
    <location>
        <begin position="23"/>
        <end position="203"/>
    </location>
</feature>
<dbReference type="AlphaFoldDB" id="A0AAV6TVN8"/>
<comment type="caution">
    <text evidence="2">The sequence shown here is derived from an EMBL/GenBank/DDBJ whole genome shotgun (WGS) entry which is preliminary data.</text>
</comment>
<name>A0AAV6TVN8_9ARAC</name>
<dbReference type="Proteomes" id="UP000827092">
    <property type="component" value="Unassembled WGS sequence"/>
</dbReference>
<keyword evidence="3" id="KW-1185">Reference proteome</keyword>
<protein>
    <submittedName>
        <fullName evidence="2">Uncharacterized protein</fullName>
    </submittedName>
</protein>
<dbReference type="EMBL" id="JAFNEN010001006">
    <property type="protein sequence ID" value="KAG8175426.1"/>
    <property type="molecule type" value="Genomic_DNA"/>
</dbReference>
<evidence type="ECO:0000313" key="2">
    <source>
        <dbReference type="EMBL" id="KAG8175426.1"/>
    </source>
</evidence>
<reference evidence="2 3" key="1">
    <citation type="journal article" date="2022" name="Nat. Ecol. Evol.">
        <title>A masculinizing supergene underlies an exaggerated male reproductive morph in a spider.</title>
        <authorList>
            <person name="Hendrickx F."/>
            <person name="De Corte Z."/>
            <person name="Sonet G."/>
            <person name="Van Belleghem S.M."/>
            <person name="Kostlbacher S."/>
            <person name="Vangestel C."/>
        </authorList>
    </citation>
    <scope>NUCLEOTIDE SEQUENCE [LARGE SCALE GENOMIC DNA]</scope>
    <source>
        <strain evidence="2">W744_W776</strain>
    </source>
</reference>
<feature type="signal peptide" evidence="1">
    <location>
        <begin position="1"/>
        <end position="22"/>
    </location>
</feature>
<evidence type="ECO:0000313" key="3">
    <source>
        <dbReference type="Proteomes" id="UP000827092"/>
    </source>
</evidence>
<keyword evidence="1" id="KW-0732">Signal</keyword>
<accession>A0AAV6TVN8</accession>
<sequence length="203" mass="21974">MHLIIFFAKVTLLIILRQEVNAAKGDNSCKLPAPVESFSASLYTALTVSTDPKITNSLELKGGEGALKFYTVLKKVLEGFGVCNAEMAAFTGARPIASGETLTLQDYFSKKSVTFGGVLYHNGLLGCGNSVSMSLDLFAHIRKVLKSLDQSKIESQLQGVMQGVVQFYMDLGLDLEDVTQQTSDEFADNFKDNNKCKAVAASN</sequence>
<evidence type="ECO:0000256" key="1">
    <source>
        <dbReference type="SAM" id="SignalP"/>
    </source>
</evidence>
<proteinExistence type="predicted"/>
<organism evidence="2 3">
    <name type="scientific">Oedothorax gibbosus</name>
    <dbReference type="NCBI Taxonomy" id="931172"/>
    <lineage>
        <taxon>Eukaryota</taxon>
        <taxon>Metazoa</taxon>
        <taxon>Ecdysozoa</taxon>
        <taxon>Arthropoda</taxon>
        <taxon>Chelicerata</taxon>
        <taxon>Arachnida</taxon>
        <taxon>Araneae</taxon>
        <taxon>Araneomorphae</taxon>
        <taxon>Entelegynae</taxon>
        <taxon>Araneoidea</taxon>
        <taxon>Linyphiidae</taxon>
        <taxon>Erigoninae</taxon>
        <taxon>Oedothorax</taxon>
    </lineage>
</organism>
<gene>
    <name evidence="2" type="ORF">JTE90_002856</name>
</gene>